<dbReference type="InterPro" id="IPR022398">
    <property type="entry name" value="Peptidase_S8_His-AS"/>
</dbReference>
<dbReference type="InterPro" id="IPR050131">
    <property type="entry name" value="Peptidase_S8_subtilisin-like"/>
</dbReference>
<evidence type="ECO:0000313" key="9">
    <source>
        <dbReference type="EMBL" id="CAA6826989.1"/>
    </source>
</evidence>
<feature type="domain" description="Secretion system C-terminal sorting" evidence="8">
    <location>
        <begin position="655"/>
        <end position="724"/>
    </location>
</feature>
<evidence type="ECO:0000259" key="7">
    <source>
        <dbReference type="Pfam" id="PF00082"/>
    </source>
</evidence>
<evidence type="ECO:0000256" key="4">
    <source>
        <dbReference type="ARBA" id="ARBA00022825"/>
    </source>
</evidence>
<dbReference type="NCBIfam" id="TIGR04183">
    <property type="entry name" value="Por_Secre_tail"/>
    <property type="match status" value="1"/>
</dbReference>
<sequence length="732" mass="78673">QAQNNELATLSANTKQYLWKQENRSSGSKILPECVYRQDANGKIYLASLIKVKPTINESALKALGILVGSKSKDIWTAYVPLEEVKAFSELPGIAAIELDRPTGITMDSARIQTHVDSVHNGINLPQAYDGAGVVLGVIDAGFDYTHPANFDTSYTRFRLKSVWEQKGSGTAPAAFGYGAEYIDSTSIFNKGFDAMTFSHGTHVAGIAGGSGYGGPAGNNERFRGMAYNSDLVYVGILPELNTWLNTGLTDMIDGINYIYDYAATVNKPAVANLSWGNPIGPHDGLALFSQACDNATGPGKIFVLSAGNNGGSKVHLQKTFSPSDTMVRTVLEFGAGLPSKTNWVDIWGDTAHSFCLEFELRNILGAVDNSTTYCIDDQTHQVILIGNNNDTCFITLTSVSSDINGKTHVLLDVYSRVAEQLIISVIGQTGKVDMWQGYVLDARGYYGAFSKGVYPFTTSGDDAMSASDIASTHSAIAVGAYTSKATFTNISGNSISFGQSLYDIATFSSKGPTADGRTKPNITGPGTAIGSAVNSVDAVYASSGTNYNLVMNEFVSPLNGTTYSYAMSQGTSMSSPAVAGIIALMLQVNPALTPSQIQTILYNTAIQDSYTGTISATGDNDWGWGKINAYAAVAASLNITGIYHEPNRLLKALLYPNPSTKNYTIELQTTKSETIEIALIDITGRYLDQIEWNVHSGVNHIQPNWDERTPGIYFVHLKGQDGAMNIKWIKR</sequence>
<evidence type="ECO:0000259" key="8">
    <source>
        <dbReference type="Pfam" id="PF18962"/>
    </source>
</evidence>
<dbReference type="Pfam" id="PF00082">
    <property type="entry name" value="Peptidase_S8"/>
    <property type="match status" value="2"/>
</dbReference>
<protein>
    <recommendedName>
        <fullName evidence="10">T9SS type A sorting domain-containing protein</fullName>
    </recommendedName>
</protein>
<organism evidence="9">
    <name type="scientific">uncultured Aureispira sp</name>
    <dbReference type="NCBI Taxonomy" id="1331704"/>
    <lineage>
        <taxon>Bacteria</taxon>
        <taxon>Pseudomonadati</taxon>
        <taxon>Bacteroidota</taxon>
        <taxon>Saprospiria</taxon>
        <taxon>Saprospirales</taxon>
        <taxon>Saprospiraceae</taxon>
        <taxon>Aureispira</taxon>
        <taxon>environmental samples</taxon>
    </lineage>
</organism>
<gene>
    <name evidence="9" type="ORF">HELGO_WM51817</name>
</gene>
<feature type="active site" description="Charge relay system" evidence="5 6">
    <location>
        <position position="200"/>
    </location>
</feature>
<keyword evidence="3 6" id="KW-0378">Hydrolase</keyword>
<evidence type="ECO:0000256" key="2">
    <source>
        <dbReference type="ARBA" id="ARBA00022670"/>
    </source>
</evidence>
<dbReference type="InterPro" id="IPR036852">
    <property type="entry name" value="Peptidase_S8/S53_dom_sf"/>
</dbReference>
<reference evidence="9" key="1">
    <citation type="submission" date="2020-01" db="EMBL/GenBank/DDBJ databases">
        <authorList>
            <person name="Meier V. D."/>
            <person name="Meier V D."/>
        </authorList>
    </citation>
    <scope>NUCLEOTIDE SEQUENCE</scope>
    <source>
        <strain evidence="9">HLG_WM_MAG_10</strain>
    </source>
</reference>
<dbReference type="InterPro" id="IPR000209">
    <property type="entry name" value="Peptidase_S8/S53_dom"/>
</dbReference>
<dbReference type="PROSITE" id="PS51892">
    <property type="entry name" value="SUBTILASE"/>
    <property type="match status" value="1"/>
</dbReference>
<dbReference type="GO" id="GO:0004252">
    <property type="term" value="F:serine-type endopeptidase activity"/>
    <property type="evidence" value="ECO:0007669"/>
    <property type="project" value="UniProtKB-UniRule"/>
</dbReference>
<dbReference type="PROSITE" id="PS00138">
    <property type="entry name" value="SUBTILASE_SER"/>
    <property type="match status" value="1"/>
</dbReference>
<evidence type="ECO:0000256" key="5">
    <source>
        <dbReference type="PIRSR" id="PIRSR615500-1"/>
    </source>
</evidence>
<dbReference type="InterPro" id="IPR015500">
    <property type="entry name" value="Peptidase_S8_subtilisin-rel"/>
</dbReference>
<name>A0A6S6UI98_9BACT</name>
<proteinExistence type="inferred from homology"/>
<feature type="domain" description="Peptidase S8/S53" evidence="7">
    <location>
        <begin position="131"/>
        <end position="319"/>
    </location>
</feature>
<comment type="similarity">
    <text evidence="1 6">Belongs to the peptidase S8 family.</text>
</comment>
<dbReference type="GO" id="GO:0006508">
    <property type="term" value="P:proteolysis"/>
    <property type="evidence" value="ECO:0007669"/>
    <property type="project" value="UniProtKB-KW"/>
</dbReference>
<evidence type="ECO:0000256" key="1">
    <source>
        <dbReference type="ARBA" id="ARBA00011073"/>
    </source>
</evidence>
<keyword evidence="2 6" id="KW-0645">Protease</keyword>
<dbReference type="Pfam" id="PF18962">
    <property type="entry name" value="Por_Secre_tail"/>
    <property type="match status" value="1"/>
</dbReference>
<dbReference type="PROSITE" id="PS00137">
    <property type="entry name" value="SUBTILASE_HIS"/>
    <property type="match status" value="1"/>
</dbReference>
<evidence type="ECO:0008006" key="10">
    <source>
        <dbReference type="Google" id="ProtNLM"/>
    </source>
</evidence>
<accession>A0A6S6UI98</accession>
<feature type="domain" description="Peptidase S8/S53" evidence="7">
    <location>
        <begin position="447"/>
        <end position="612"/>
    </location>
</feature>
<dbReference type="PANTHER" id="PTHR43806:SF11">
    <property type="entry name" value="CEREVISIN-RELATED"/>
    <property type="match status" value="1"/>
</dbReference>
<keyword evidence="4 6" id="KW-0720">Serine protease</keyword>
<dbReference type="Gene3D" id="3.40.50.200">
    <property type="entry name" value="Peptidase S8/S53 domain"/>
    <property type="match status" value="2"/>
</dbReference>
<evidence type="ECO:0000256" key="3">
    <source>
        <dbReference type="ARBA" id="ARBA00022801"/>
    </source>
</evidence>
<feature type="non-terminal residue" evidence="9">
    <location>
        <position position="1"/>
    </location>
</feature>
<dbReference type="InterPro" id="IPR023828">
    <property type="entry name" value="Peptidase_S8_Ser-AS"/>
</dbReference>
<feature type="active site" description="Charge relay system" evidence="5 6">
    <location>
        <position position="573"/>
    </location>
</feature>
<evidence type="ECO:0000256" key="6">
    <source>
        <dbReference type="PROSITE-ProRule" id="PRU01240"/>
    </source>
</evidence>
<dbReference type="InterPro" id="IPR026444">
    <property type="entry name" value="Secre_tail"/>
</dbReference>
<dbReference type="SUPFAM" id="SSF52743">
    <property type="entry name" value="Subtilisin-like"/>
    <property type="match status" value="1"/>
</dbReference>
<dbReference type="EMBL" id="CACVAQ010000390">
    <property type="protein sequence ID" value="CAA6826989.1"/>
    <property type="molecule type" value="Genomic_DNA"/>
</dbReference>
<feature type="active site" description="Charge relay system" evidence="5 6">
    <location>
        <position position="140"/>
    </location>
</feature>
<dbReference type="PRINTS" id="PR00723">
    <property type="entry name" value="SUBTILISIN"/>
</dbReference>
<dbReference type="PANTHER" id="PTHR43806">
    <property type="entry name" value="PEPTIDASE S8"/>
    <property type="match status" value="1"/>
</dbReference>
<dbReference type="AlphaFoldDB" id="A0A6S6UI98"/>